<evidence type="ECO:0000256" key="1">
    <source>
        <dbReference type="SAM" id="MobiDB-lite"/>
    </source>
</evidence>
<dbReference type="Proteomes" id="UP000461443">
    <property type="component" value="Unassembled WGS sequence"/>
</dbReference>
<dbReference type="EMBL" id="WUBS01000002">
    <property type="protein sequence ID" value="NDL61625.1"/>
    <property type="molecule type" value="Genomic_DNA"/>
</dbReference>
<organism evidence="3 4">
    <name type="scientific">Acerihabitans arboris</name>
    <dbReference type="NCBI Taxonomy" id="2691583"/>
    <lineage>
        <taxon>Bacteria</taxon>
        <taxon>Pseudomonadati</taxon>
        <taxon>Pseudomonadota</taxon>
        <taxon>Gammaproteobacteria</taxon>
        <taxon>Enterobacterales</taxon>
        <taxon>Pectobacteriaceae</taxon>
        <taxon>Acerihabitans</taxon>
    </lineage>
</organism>
<feature type="domain" description="Transposase IS66 central" evidence="2">
    <location>
        <begin position="1"/>
        <end position="51"/>
    </location>
</feature>
<protein>
    <submittedName>
        <fullName evidence="3">Transposase</fullName>
    </submittedName>
</protein>
<sequence>MAHARRKIHDIPVRHPSPTTTEALHRIGGLYAIETDIRGHPPKNDDRCAKRDPGRYPSVWRAGPGKNSPRSRDRPIRRRRSTT</sequence>
<reference evidence="3 4" key="2">
    <citation type="submission" date="2020-02" db="EMBL/GenBank/DDBJ databases">
        <title>The new genus of Enterobacteriales.</title>
        <authorList>
            <person name="Kim I.S."/>
        </authorList>
    </citation>
    <scope>NUCLEOTIDE SEQUENCE [LARGE SCALE GENOMIC DNA]</scope>
    <source>
        <strain evidence="3 4">SAP-6</strain>
    </source>
</reference>
<reference evidence="3 4" key="1">
    <citation type="submission" date="2019-12" db="EMBL/GenBank/DDBJ databases">
        <authorList>
            <person name="Lee S.D."/>
        </authorList>
    </citation>
    <scope>NUCLEOTIDE SEQUENCE [LARGE SCALE GENOMIC DNA]</scope>
    <source>
        <strain evidence="3 4">SAP-6</strain>
    </source>
</reference>
<gene>
    <name evidence="3" type="ORF">GRH90_02445</name>
</gene>
<feature type="region of interest" description="Disordered" evidence="1">
    <location>
        <begin position="1"/>
        <end position="22"/>
    </location>
</feature>
<proteinExistence type="predicted"/>
<keyword evidence="4" id="KW-1185">Reference proteome</keyword>
<feature type="region of interest" description="Disordered" evidence="1">
    <location>
        <begin position="35"/>
        <end position="83"/>
    </location>
</feature>
<accession>A0A845SJX0</accession>
<dbReference type="Pfam" id="PF03050">
    <property type="entry name" value="DDE_Tnp_IS66"/>
    <property type="match status" value="1"/>
</dbReference>
<name>A0A845SJX0_9GAMM</name>
<evidence type="ECO:0000313" key="4">
    <source>
        <dbReference type="Proteomes" id="UP000461443"/>
    </source>
</evidence>
<evidence type="ECO:0000259" key="2">
    <source>
        <dbReference type="Pfam" id="PF03050"/>
    </source>
</evidence>
<evidence type="ECO:0000313" key="3">
    <source>
        <dbReference type="EMBL" id="NDL61625.1"/>
    </source>
</evidence>
<dbReference type="InterPro" id="IPR004291">
    <property type="entry name" value="Transposase_IS66_central"/>
</dbReference>
<dbReference type="AlphaFoldDB" id="A0A845SJX0"/>
<feature type="compositionally biased region" description="Basic and acidic residues" evidence="1">
    <location>
        <begin position="35"/>
        <end position="54"/>
    </location>
</feature>
<comment type="caution">
    <text evidence="3">The sequence shown here is derived from an EMBL/GenBank/DDBJ whole genome shotgun (WGS) entry which is preliminary data.</text>
</comment>